<dbReference type="RefSeq" id="WP_109265012.1">
    <property type="nucleotide sequence ID" value="NZ_QEWP01000011.1"/>
</dbReference>
<comment type="caution">
    <text evidence="3">The sequence shown here is derived from an EMBL/GenBank/DDBJ whole genome shotgun (WGS) entry which is preliminary data.</text>
</comment>
<dbReference type="OrthoDB" id="9796252at2"/>
<dbReference type="EMBL" id="QEWP01000011">
    <property type="protein sequence ID" value="PWD98750.1"/>
    <property type="molecule type" value="Genomic_DNA"/>
</dbReference>
<comment type="similarity">
    <text evidence="1">Belongs to the free Met sulfoxide reductase family.</text>
</comment>
<evidence type="ECO:0000313" key="4">
    <source>
        <dbReference type="Proteomes" id="UP000244956"/>
    </source>
</evidence>
<evidence type="ECO:0000256" key="1">
    <source>
        <dbReference type="ARBA" id="ARBA00038454"/>
    </source>
</evidence>
<dbReference type="PANTHER" id="PTHR21021:SF15">
    <property type="entry name" value="FREE METHIONINE-R-SULFOXIDE REDUCTASE"/>
    <property type="match status" value="1"/>
</dbReference>
<dbReference type="GO" id="GO:0033745">
    <property type="term" value="F:L-methionine-(R)-S-oxide reductase activity"/>
    <property type="evidence" value="ECO:0007669"/>
    <property type="project" value="TreeGrafter"/>
</dbReference>
<evidence type="ECO:0000313" key="3">
    <source>
        <dbReference type="EMBL" id="PWD98750.1"/>
    </source>
</evidence>
<keyword evidence="3" id="KW-0418">Kinase</keyword>
<dbReference type="AlphaFoldDB" id="A0A2U2B6P7"/>
<sequence length="154" mass="17336">MSQKAKTGRYQRIYTQIEELIVATESPWSRMSTIAALLHHKFSGFFWTGFYYLDDQNNLIVGPYQGPIACLKLKKDTGVCWAGINKMESVVVGDVEEFPGHIACSSLSKSEIVVPVKNKEGKVVAVLDVDSRELNAFDDTDRIELEKIVELIYC</sequence>
<evidence type="ECO:0000259" key="2">
    <source>
        <dbReference type="Pfam" id="PF13185"/>
    </source>
</evidence>
<dbReference type="Pfam" id="PF13185">
    <property type="entry name" value="GAF_2"/>
    <property type="match status" value="1"/>
</dbReference>
<dbReference type="GO" id="GO:0016301">
    <property type="term" value="F:kinase activity"/>
    <property type="evidence" value="ECO:0007669"/>
    <property type="project" value="UniProtKB-KW"/>
</dbReference>
<gene>
    <name evidence="3" type="ORF">DDZ16_13505</name>
</gene>
<dbReference type="PANTHER" id="PTHR21021">
    <property type="entry name" value="GAF/PUTATIVE CYTOSKELETAL PROTEIN"/>
    <property type="match status" value="1"/>
</dbReference>
<dbReference type="InterPro" id="IPR051330">
    <property type="entry name" value="Phosphatase_reg/MetRdx"/>
</dbReference>
<organism evidence="3 4">
    <name type="scientific">Marinilabilia rubra</name>
    <dbReference type="NCBI Taxonomy" id="2162893"/>
    <lineage>
        <taxon>Bacteria</taxon>
        <taxon>Pseudomonadati</taxon>
        <taxon>Bacteroidota</taxon>
        <taxon>Bacteroidia</taxon>
        <taxon>Marinilabiliales</taxon>
        <taxon>Marinilabiliaceae</taxon>
        <taxon>Marinilabilia</taxon>
    </lineage>
</organism>
<keyword evidence="3" id="KW-0808">Transferase</keyword>
<dbReference type="GO" id="GO:0005829">
    <property type="term" value="C:cytosol"/>
    <property type="evidence" value="ECO:0007669"/>
    <property type="project" value="TreeGrafter"/>
</dbReference>
<protein>
    <submittedName>
        <fullName evidence="3">Histidine kinase</fullName>
    </submittedName>
</protein>
<reference evidence="3 4" key="1">
    <citation type="submission" date="2018-05" db="EMBL/GenBank/DDBJ databases">
        <title>Marinilabilia rubrum sp. nov., isolated from saltern sediment.</title>
        <authorList>
            <person name="Zhang R."/>
        </authorList>
    </citation>
    <scope>NUCLEOTIDE SEQUENCE [LARGE SCALE GENOMIC DNA]</scope>
    <source>
        <strain evidence="3 4">WTE16</strain>
    </source>
</reference>
<dbReference type="Gene3D" id="3.30.450.40">
    <property type="match status" value="1"/>
</dbReference>
<proteinExistence type="inferred from homology"/>
<dbReference type="InterPro" id="IPR029016">
    <property type="entry name" value="GAF-like_dom_sf"/>
</dbReference>
<keyword evidence="4" id="KW-1185">Reference proteome</keyword>
<dbReference type="SUPFAM" id="SSF55781">
    <property type="entry name" value="GAF domain-like"/>
    <property type="match status" value="1"/>
</dbReference>
<dbReference type="InterPro" id="IPR003018">
    <property type="entry name" value="GAF"/>
</dbReference>
<name>A0A2U2B6P7_9BACT</name>
<feature type="domain" description="GAF" evidence="2">
    <location>
        <begin position="48"/>
        <end position="151"/>
    </location>
</feature>
<dbReference type="Proteomes" id="UP000244956">
    <property type="component" value="Unassembled WGS sequence"/>
</dbReference>
<accession>A0A2U2B6P7</accession>